<gene>
    <name evidence="2" type="ORF">RRG08_048778</name>
</gene>
<dbReference type="Proteomes" id="UP001283361">
    <property type="component" value="Unassembled WGS sequence"/>
</dbReference>
<dbReference type="EMBL" id="JAWDGP010001522">
    <property type="protein sequence ID" value="KAK3790652.1"/>
    <property type="molecule type" value="Genomic_DNA"/>
</dbReference>
<reference evidence="2" key="1">
    <citation type="journal article" date="2023" name="G3 (Bethesda)">
        <title>A reference genome for the long-term kleptoplast-retaining sea slug Elysia crispata morphotype clarki.</title>
        <authorList>
            <person name="Eastman K.E."/>
            <person name="Pendleton A.L."/>
            <person name="Shaikh M.A."/>
            <person name="Suttiyut T."/>
            <person name="Ogas R."/>
            <person name="Tomko P."/>
            <person name="Gavelis G."/>
            <person name="Widhalm J.R."/>
            <person name="Wisecaver J.H."/>
        </authorList>
    </citation>
    <scope>NUCLEOTIDE SEQUENCE</scope>
    <source>
        <strain evidence="2">ECLA1</strain>
    </source>
</reference>
<organism evidence="2 3">
    <name type="scientific">Elysia crispata</name>
    <name type="common">lettuce slug</name>
    <dbReference type="NCBI Taxonomy" id="231223"/>
    <lineage>
        <taxon>Eukaryota</taxon>
        <taxon>Metazoa</taxon>
        <taxon>Spiralia</taxon>
        <taxon>Lophotrochozoa</taxon>
        <taxon>Mollusca</taxon>
        <taxon>Gastropoda</taxon>
        <taxon>Heterobranchia</taxon>
        <taxon>Euthyneura</taxon>
        <taxon>Panpulmonata</taxon>
        <taxon>Sacoglossa</taxon>
        <taxon>Placobranchoidea</taxon>
        <taxon>Plakobranchidae</taxon>
        <taxon>Elysia</taxon>
    </lineage>
</organism>
<feature type="compositionally biased region" description="Polar residues" evidence="1">
    <location>
        <begin position="68"/>
        <end position="77"/>
    </location>
</feature>
<comment type="caution">
    <text evidence="2">The sequence shown here is derived from an EMBL/GenBank/DDBJ whole genome shotgun (WGS) entry which is preliminary data.</text>
</comment>
<evidence type="ECO:0000313" key="3">
    <source>
        <dbReference type="Proteomes" id="UP001283361"/>
    </source>
</evidence>
<evidence type="ECO:0000256" key="1">
    <source>
        <dbReference type="SAM" id="MobiDB-lite"/>
    </source>
</evidence>
<feature type="region of interest" description="Disordered" evidence="1">
    <location>
        <begin position="67"/>
        <end position="110"/>
    </location>
</feature>
<accession>A0AAE1E1M3</accession>
<evidence type="ECO:0000313" key="2">
    <source>
        <dbReference type="EMBL" id="KAK3790652.1"/>
    </source>
</evidence>
<dbReference type="AlphaFoldDB" id="A0AAE1E1M3"/>
<protein>
    <submittedName>
        <fullName evidence="2">Uncharacterized protein</fullName>
    </submittedName>
</protein>
<proteinExistence type="predicted"/>
<sequence>MVSLSAYRGDQMKMKEDGNRFSVDWQLCPRHPTRFLALANGELCCSEPQCLTHKPVTAGRRLSRIETYHNSGKTELMQSDKNDRKKMERKRKNKSWRDIERQRRGRNRTS</sequence>
<keyword evidence="3" id="KW-1185">Reference proteome</keyword>
<name>A0AAE1E1M3_9GAST</name>